<keyword evidence="9" id="KW-0464">Manganese</keyword>
<dbReference type="SUPFAM" id="SSF56219">
    <property type="entry name" value="DNase I-like"/>
    <property type="match status" value="1"/>
</dbReference>
<dbReference type="Ensembl" id="ENSKMAT00000023143.1">
    <property type="protein sequence ID" value="ENSKMAP00000022853.1"/>
    <property type="gene ID" value="ENSKMAG00000016948.1"/>
</dbReference>
<evidence type="ECO:0000256" key="7">
    <source>
        <dbReference type="ARBA" id="ARBA00022842"/>
    </source>
</evidence>
<dbReference type="InterPro" id="IPR005135">
    <property type="entry name" value="Endo/exonuclease/phosphatase"/>
</dbReference>
<sequence length="183" mass="20730">LQDKPLPPEPLPPLITGLLNCISLNVRGINNPIKRKKVLTFFKKQNTDIAFIQETHLTDVEHLKLRRDWVGQVFYSSFSSKSRGVALLINKNLRFRLNYMEKDRAGRLILIDCVINTNRIILVSLYGPNLDNSEFFKDLILKLAAVEAPCILGGTTTVSSVRDFSSAVRQTKKILPAHSHQHL</sequence>
<evidence type="ECO:0000256" key="1">
    <source>
        <dbReference type="ARBA" id="ARBA00000493"/>
    </source>
</evidence>
<keyword evidence="12" id="KW-1185">Reference proteome</keyword>
<name>A0A3Q3B087_KRYMA</name>
<keyword evidence="4 9" id="KW-0479">Metal-binding</keyword>
<keyword evidence="8" id="KW-0234">DNA repair</keyword>
<evidence type="ECO:0000256" key="2">
    <source>
        <dbReference type="ARBA" id="ARBA00007092"/>
    </source>
</evidence>
<evidence type="ECO:0000256" key="6">
    <source>
        <dbReference type="ARBA" id="ARBA00022801"/>
    </source>
</evidence>
<proteinExistence type="inferred from homology"/>
<keyword evidence="6" id="KW-0378">Hydrolase</keyword>
<protein>
    <recommendedName>
        <fullName evidence="3">exodeoxyribonuclease III</fullName>
        <ecNumber evidence="3">3.1.11.2</ecNumber>
    </recommendedName>
</protein>
<dbReference type="GO" id="GO:0046872">
    <property type="term" value="F:metal ion binding"/>
    <property type="evidence" value="ECO:0007669"/>
    <property type="project" value="UniProtKB-KW"/>
</dbReference>
<dbReference type="AlphaFoldDB" id="A0A3Q3B087"/>
<dbReference type="GO" id="GO:0005634">
    <property type="term" value="C:nucleus"/>
    <property type="evidence" value="ECO:0007669"/>
    <property type="project" value="TreeGrafter"/>
</dbReference>
<keyword evidence="7 9" id="KW-0460">Magnesium</keyword>
<dbReference type="EC" id="3.1.11.2" evidence="3"/>
<comment type="catalytic activity">
    <reaction evidence="1">
        <text>Exonucleolytic cleavage in the 3'- to 5'-direction to yield nucleoside 5'-phosphates.</text>
        <dbReference type="EC" id="3.1.11.2"/>
    </reaction>
</comment>
<dbReference type="PANTHER" id="PTHR22748:SF26">
    <property type="entry name" value="ENDONUCLEASE_EXONUCLEASE_PHOSPHATASE DOMAIN-CONTAINING PROTEIN"/>
    <property type="match status" value="1"/>
</dbReference>
<dbReference type="Pfam" id="PF03372">
    <property type="entry name" value="Exo_endo_phos"/>
    <property type="match status" value="1"/>
</dbReference>
<comment type="cofactor">
    <cofactor evidence="9">
        <name>Mg(2+)</name>
        <dbReference type="ChEBI" id="CHEBI:18420"/>
    </cofactor>
    <cofactor evidence="9">
        <name>Mn(2+)</name>
        <dbReference type="ChEBI" id="CHEBI:29035"/>
    </cofactor>
    <text evidence="9">Probably binds two magnesium or manganese ions per subunit.</text>
</comment>
<dbReference type="GO" id="GO:0006284">
    <property type="term" value="P:base-excision repair"/>
    <property type="evidence" value="ECO:0007669"/>
    <property type="project" value="TreeGrafter"/>
</dbReference>
<accession>A0A3Q3B087</accession>
<feature type="binding site" evidence="9">
    <location>
        <position position="54"/>
    </location>
    <ligand>
        <name>Mg(2+)</name>
        <dbReference type="ChEBI" id="CHEBI:18420"/>
        <label>1</label>
    </ligand>
</feature>
<dbReference type="InterPro" id="IPR004808">
    <property type="entry name" value="AP_endonuc_1"/>
</dbReference>
<evidence type="ECO:0000256" key="8">
    <source>
        <dbReference type="ARBA" id="ARBA00023204"/>
    </source>
</evidence>
<dbReference type="GO" id="GO:0008311">
    <property type="term" value="F:double-stranded DNA 3'-5' DNA exonuclease activity"/>
    <property type="evidence" value="ECO:0007669"/>
    <property type="project" value="UniProtKB-EC"/>
</dbReference>
<evidence type="ECO:0000256" key="4">
    <source>
        <dbReference type="ARBA" id="ARBA00022723"/>
    </source>
</evidence>
<dbReference type="GO" id="GO:0003906">
    <property type="term" value="F:DNA-(apurinic or apyrimidinic site) endonuclease activity"/>
    <property type="evidence" value="ECO:0007669"/>
    <property type="project" value="TreeGrafter"/>
</dbReference>
<dbReference type="GeneTree" id="ENSGT01110000267493"/>
<reference evidence="11" key="2">
    <citation type="submission" date="2025-09" db="UniProtKB">
        <authorList>
            <consortium name="Ensembl"/>
        </authorList>
    </citation>
    <scope>IDENTIFICATION</scope>
</reference>
<dbReference type="InterPro" id="IPR036691">
    <property type="entry name" value="Endo/exonu/phosph_ase_sf"/>
</dbReference>
<dbReference type="Proteomes" id="UP000264800">
    <property type="component" value="Unplaced"/>
</dbReference>
<dbReference type="GO" id="GO:0008081">
    <property type="term" value="F:phosphoric diester hydrolase activity"/>
    <property type="evidence" value="ECO:0007669"/>
    <property type="project" value="TreeGrafter"/>
</dbReference>
<evidence type="ECO:0000256" key="3">
    <source>
        <dbReference type="ARBA" id="ARBA00012115"/>
    </source>
</evidence>
<dbReference type="OMA" id="RFRLNYM"/>
<evidence type="ECO:0000259" key="10">
    <source>
        <dbReference type="Pfam" id="PF03372"/>
    </source>
</evidence>
<reference evidence="11" key="1">
    <citation type="submission" date="2025-08" db="UniProtKB">
        <authorList>
            <consortium name="Ensembl"/>
        </authorList>
    </citation>
    <scope>IDENTIFICATION</scope>
</reference>
<feature type="binding site" evidence="9">
    <location>
        <position position="25"/>
    </location>
    <ligand>
        <name>Mg(2+)</name>
        <dbReference type="ChEBI" id="CHEBI:18420"/>
        <label>1</label>
    </ligand>
</feature>
<dbReference type="Gene3D" id="3.60.10.10">
    <property type="entry name" value="Endonuclease/exonuclease/phosphatase"/>
    <property type="match status" value="1"/>
</dbReference>
<comment type="similarity">
    <text evidence="2">Belongs to the DNA repair enzymes AP/ExoA family.</text>
</comment>
<evidence type="ECO:0000313" key="11">
    <source>
        <dbReference type="Ensembl" id="ENSKMAP00000022853.1"/>
    </source>
</evidence>
<evidence type="ECO:0000256" key="9">
    <source>
        <dbReference type="PIRSR" id="PIRSR604808-2"/>
    </source>
</evidence>
<keyword evidence="5" id="KW-0227">DNA damage</keyword>
<evidence type="ECO:0000256" key="5">
    <source>
        <dbReference type="ARBA" id="ARBA00022763"/>
    </source>
</evidence>
<dbReference type="PANTHER" id="PTHR22748">
    <property type="entry name" value="AP ENDONUCLEASE"/>
    <property type="match status" value="1"/>
</dbReference>
<organism evidence="11 12">
    <name type="scientific">Kryptolebias marmoratus</name>
    <name type="common">Mangrove killifish</name>
    <name type="synonym">Rivulus marmoratus</name>
    <dbReference type="NCBI Taxonomy" id="37003"/>
    <lineage>
        <taxon>Eukaryota</taxon>
        <taxon>Metazoa</taxon>
        <taxon>Chordata</taxon>
        <taxon>Craniata</taxon>
        <taxon>Vertebrata</taxon>
        <taxon>Euteleostomi</taxon>
        <taxon>Actinopterygii</taxon>
        <taxon>Neopterygii</taxon>
        <taxon>Teleostei</taxon>
        <taxon>Neoteleostei</taxon>
        <taxon>Acanthomorphata</taxon>
        <taxon>Ovalentaria</taxon>
        <taxon>Atherinomorphae</taxon>
        <taxon>Cyprinodontiformes</taxon>
        <taxon>Rivulidae</taxon>
        <taxon>Kryptolebias</taxon>
    </lineage>
</organism>
<feature type="domain" description="Endonuclease/exonuclease/phosphatase" evidence="10">
    <location>
        <begin position="22"/>
        <end position="96"/>
    </location>
</feature>
<evidence type="ECO:0000313" key="12">
    <source>
        <dbReference type="Proteomes" id="UP000264800"/>
    </source>
</evidence>